<feature type="transmembrane region" description="Helical" evidence="13">
    <location>
        <begin position="854"/>
        <end position="877"/>
    </location>
</feature>
<evidence type="ECO:0000256" key="9">
    <source>
        <dbReference type="ARBA" id="ARBA00023136"/>
    </source>
</evidence>
<keyword evidence="16" id="KW-1185">Reference proteome</keyword>
<keyword evidence="5 13" id="KW-0812">Transmembrane</keyword>
<gene>
    <name evidence="15" type="primary">106082845</name>
</gene>
<dbReference type="InterPro" id="IPR002131">
    <property type="entry name" value="Gphrmn_rcpt_fam"/>
</dbReference>
<evidence type="ECO:0000256" key="13">
    <source>
        <dbReference type="SAM" id="Phobius"/>
    </source>
</evidence>
<dbReference type="InterPro" id="IPR032675">
    <property type="entry name" value="LRR_dom_sf"/>
</dbReference>
<feature type="domain" description="G-protein coupled receptors family 1 profile" evidence="14">
    <location>
        <begin position="655"/>
        <end position="906"/>
    </location>
</feature>
<keyword evidence="11" id="KW-0807">Transducer</keyword>
<evidence type="ECO:0000256" key="1">
    <source>
        <dbReference type="ARBA" id="ARBA00004651"/>
    </source>
</evidence>
<feature type="compositionally biased region" description="Acidic residues" evidence="12">
    <location>
        <begin position="459"/>
        <end position="469"/>
    </location>
</feature>
<feature type="transmembrane region" description="Helical" evidence="13">
    <location>
        <begin position="721"/>
        <end position="742"/>
    </location>
</feature>
<organism evidence="15 16">
    <name type="scientific">Stomoxys calcitrans</name>
    <name type="common">Stable fly</name>
    <name type="synonym">Conops calcitrans</name>
    <dbReference type="NCBI Taxonomy" id="35570"/>
    <lineage>
        <taxon>Eukaryota</taxon>
        <taxon>Metazoa</taxon>
        <taxon>Ecdysozoa</taxon>
        <taxon>Arthropoda</taxon>
        <taxon>Hexapoda</taxon>
        <taxon>Insecta</taxon>
        <taxon>Pterygota</taxon>
        <taxon>Neoptera</taxon>
        <taxon>Endopterygota</taxon>
        <taxon>Diptera</taxon>
        <taxon>Brachycera</taxon>
        <taxon>Muscomorpha</taxon>
        <taxon>Muscoidea</taxon>
        <taxon>Muscidae</taxon>
        <taxon>Stomoxys</taxon>
    </lineage>
</organism>
<keyword evidence="10" id="KW-0675">Receptor</keyword>
<keyword evidence="4" id="KW-0433">Leucine-rich repeat</keyword>
<dbReference type="PANTHER" id="PTHR24372:SF74">
    <property type="entry name" value="LP13728P"/>
    <property type="match status" value="1"/>
</dbReference>
<evidence type="ECO:0000256" key="2">
    <source>
        <dbReference type="ARBA" id="ARBA00010663"/>
    </source>
</evidence>
<keyword evidence="6" id="KW-0677">Repeat</keyword>
<dbReference type="Gene3D" id="3.80.10.10">
    <property type="entry name" value="Ribonuclease Inhibitor"/>
    <property type="match status" value="1"/>
</dbReference>
<dbReference type="STRING" id="35570.A0A1I8P9Q7"/>
<feature type="region of interest" description="Disordered" evidence="12">
    <location>
        <begin position="447"/>
        <end position="469"/>
    </location>
</feature>
<dbReference type="GO" id="GO:0007189">
    <property type="term" value="P:adenylate cyclase-activating G protein-coupled receptor signaling pathway"/>
    <property type="evidence" value="ECO:0007669"/>
    <property type="project" value="TreeGrafter"/>
</dbReference>
<evidence type="ECO:0000256" key="6">
    <source>
        <dbReference type="ARBA" id="ARBA00022737"/>
    </source>
</evidence>
<evidence type="ECO:0000256" key="3">
    <source>
        <dbReference type="ARBA" id="ARBA00022475"/>
    </source>
</evidence>
<evidence type="ECO:0000256" key="5">
    <source>
        <dbReference type="ARBA" id="ARBA00022692"/>
    </source>
</evidence>
<dbReference type="GO" id="GO:0005886">
    <property type="term" value="C:plasma membrane"/>
    <property type="evidence" value="ECO:0007669"/>
    <property type="project" value="UniProtKB-SubCell"/>
</dbReference>
<evidence type="ECO:0000256" key="4">
    <source>
        <dbReference type="ARBA" id="ARBA00022614"/>
    </source>
</evidence>
<keyword evidence="3" id="KW-1003">Cell membrane</keyword>
<keyword evidence="8" id="KW-0297">G-protein coupled receptor</keyword>
<evidence type="ECO:0000259" key="14">
    <source>
        <dbReference type="PROSITE" id="PS50262"/>
    </source>
</evidence>
<feature type="transmembrane region" description="Helical" evidence="13">
    <location>
        <begin position="805"/>
        <end position="833"/>
    </location>
</feature>
<dbReference type="Proteomes" id="UP000095300">
    <property type="component" value="Unassembled WGS sequence"/>
</dbReference>
<proteinExistence type="inferred from homology"/>
<dbReference type="Pfam" id="PF13306">
    <property type="entry name" value="LRR_5"/>
    <property type="match status" value="1"/>
</dbReference>
<keyword evidence="9 13" id="KW-0472">Membrane</keyword>
<dbReference type="PRINTS" id="PR00373">
    <property type="entry name" value="GLYCHORMONER"/>
</dbReference>
<dbReference type="InterPro" id="IPR001611">
    <property type="entry name" value="Leu-rich_rpt"/>
</dbReference>
<dbReference type="EnsemblMetazoa" id="SCAU006111-RD">
    <property type="protein sequence ID" value="SCAU006111-PD"/>
    <property type="gene ID" value="SCAU006111"/>
</dbReference>
<dbReference type="OrthoDB" id="5981530at2759"/>
<dbReference type="GO" id="GO:0008528">
    <property type="term" value="F:G protein-coupled peptide receptor activity"/>
    <property type="evidence" value="ECO:0007669"/>
    <property type="project" value="TreeGrafter"/>
</dbReference>
<comment type="subcellular location">
    <subcellularLocation>
        <location evidence="1">Cell membrane</location>
        <topology evidence="1">Multi-pass membrane protein</topology>
    </subcellularLocation>
</comment>
<reference evidence="16" key="1">
    <citation type="submission" date="2015-05" db="EMBL/GenBank/DDBJ databases">
        <authorList>
            <person name="Wilson R.K."/>
            <person name="Warren W.C."/>
            <person name="Olafson P."/>
        </authorList>
    </citation>
    <scope>NUCLEOTIDE SEQUENCE [LARGE SCALE GENOMIC DNA]</scope>
    <source>
        <strain evidence="16">USDA</strain>
    </source>
</reference>
<dbReference type="VEuPathDB" id="VectorBase:SCAU006111"/>
<feature type="compositionally biased region" description="Low complexity" evidence="12">
    <location>
        <begin position="18"/>
        <end position="34"/>
    </location>
</feature>
<protein>
    <recommendedName>
        <fullName evidence="14">G-protein coupled receptors family 1 profile domain-containing protein</fullName>
    </recommendedName>
</protein>
<feature type="transmembrane region" description="Helical" evidence="13">
    <location>
        <begin position="676"/>
        <end position="698"/>
    </location>
</feature>
<dbReference type="Pfam" id="PF00001">
    <property type="entry name" value="7tm_1"/>
    <property type="match status" value="1"/>
</dbReference>
<dbReference type="GO" id="GO:0016500">
    <property type="term" value="F:protein-hormone receptor activity"/>
    <property type="evidence" value="ECO:0007669"/>
    <property type="project" value="InterPro"/>
</dbReference>
<dbReference type="PRINTS" id="PR00237">
    <property type="entry name" value="GPCRRHODOPSN"/>
</dbReference>
<dbReference type="KEGG" id="scac:106082845"/>
<dbReference type="FunFam" id="3.80.10.10:FF:000426">
    <property type="entry name" value="Follicle-stimulating hormone receptor-like Protein"/>
    <property type="match status" value="1"/>
</dbReference>
<dbReference type="SUPFAM" id="SSF81321">
    <property type="entry name" value="Family A G protein-coupled receptor-like"/>
    <property type="match status" value="1"/>
</dbReference>
<feature type="transmembrane region" description="Helical" evidence="13">
    <location>
        <begin position="763"/>
        <end position="785"/>
    </location>
</feature>
<dbReference type="PROSITE" id="PS51450">
    <property type="entry name" value="LRR"/>
    <property type="match status" value="1"/>
</dbReference>
<comment type="similarity">
    <text evidence="2">Belongs to the G-protein coupled receptor 1 family.</text>
</comment>
<dbReference type="EnsemblMetazoa" id="SCAU006111-RA">
    <property type="protein sequence ID" value="SCAU006111-PA"/>
    <property type="gene ID" value="SCAU006111"/>
</dbReference>
<dbReference type="Gene3D" id="1.20.1070.10">
    <property type="entry name" value="Rhodopsin 7-helix transmembrane proteins"/>
    <property type="match status" value="1"/>
</dbReference>
<dbReference type="PANTHER" id="PTHR24372">
    <property type="entry name" value="GLYCOPROTEIN HORMONE RECEPTOR"/>
    <property type="match status" value="1"/>
</dbReference>
<reference evidence="15" key="2">
    <citation type="submission" date="2020-05" db="UniProtKB">
        <authorList>
            <consortium name="EnsemblMetazoa"/>
        </authorList>
    </citation>
    <scope>IDENTIFICATION</scope>
    <source>
        <strain evidence="15">USDA</strain>
    </source>
</reference>
<evidence type="ECO:0000256" key="7">
    <source>
        <dbReference type="ARBA" id="ARBA00022989"/>
    </source>
</evidence>
<dbReference type="PROSITE" id="PS50262">
    <property type="entry name" value="G_PROTEIN_RECEP_F1_2"/>
    <property type="match status" value="1"/>
</dbReference>
<dbReference type="GO" id="GO:0009755">
    <property type="term" value="P:hormone-mediated signaling pathway"/>
    <property type="evidence" value="ECO:0007669"/>
    <property type="project" value="TreeGrafter"/>
</dbReference>
<dbReference type="FunFam" id="1.20.1070.10:FF:000181">
    <property type="entry name" value="Thyrotropin receptor"/>
    <property type="match status" value="1"/>
</dbReference>
<evidence type="ECO:0000256" key="11">
    <source>
        <dbReference type="ARBA" id="ARBA00023224"/>
    </source>
</evidence>
<evidence type="ECO:0000313" key="16">
    <source>
        <dbReference type="Proteomes" id="UP000095300"/>
    </source>
</evidence>
<feature type="region of interest" description="Disordered" evidence="12">
    <location>
        <begin position="489"/>
        <end position="528"/>
    </location>
</feature>
<evidence type="ECO:0000313" key="15">
    <source>
        <dbReference type="EnsemblMetazoa" id="SCAU006111-PB"/>
    </source>
</evidence>
<accession>A0A1I8P9Q7</accession>
<name>A0A1I8P9Q7_STOCA</name>
<dbReference type="EnsemblMetazoa" id="SCAU006111-RB">
    <property type="protein sequence ID" value="SCAU006111-PB"/>
    <property type="gene ID" value="SCAU006111"/>
</dbReference>
<feature type="region of interest" description="Disordered" evidence="12">
    <location>
        <begin position="18"/>
        <end position="37"/>
    </location>
</feature>
<dbReference type="InterPro" id="IPR000276">
    <property type="entry name" value="GPCR_Rhodpsn"/>
</dbReference>
<dbReference type="CDD" id="cd15136">
    <property type="entry name" value="7tmA_Glyco_hormone_R"/>
    <property type="match status" value="1"/>
</dbReference>
<sequence>MFNINLLALQPSTKMHYNHQSHNQYQQQQRQRNSYPHDQQRKHLCLTKIPKKQHQLLIPTFQMLRFLLLLVCYCCHSPTATAVELNNEELSNCYDKAYGFRGYHLLNESMIGVNHMIWDSGNLTLARAKELLGHGINGAAAWNDTNPMGVLKQPSDKQSPGWKCCCWNASNSDEVECRCEGEALSRVPQTLTIPLQRLTIASAGLPRLRSTALKVYNASLSDIMLTDLKYLETIQDGAFANLKRLRTIYISHAPKLEFLSKDVFEGISDTIKVIRIINSGLKQIPDLTYLPSTNILKMLDLDNNHITRIESKSIKIKTDQLILANNYISYIDDSAFYGSQIATLILKENRNLREVHLNAFNGMSMQELDLSSTSLVRLPSAGLQDIEVLRIENTHTLKTIPSIYNFKNLQKAHLTHSFHCCAFKFPSRHDPRRHAERLKEIEKWQQQCTHKNKAKANTNDDEDGDADKDFDFDNNVEILAQLNGYQRWPTRKSSMRESPAAWQQHADAAEGSHVGATGSPASSPSVGDKLNLLTKADDILYSRLMRSDFPIVDVKIEGETLIWSEPSPESNNDEEYVLDGVDYLTDSMKSEIGIFHEPINMDSSQLDEYCGNFTFSKHDVECYPMANALNPCEDVMGYQWLRISVWIVVALAVIGNVAVLVVLLSIKSETPSVPRFLMCHLAFADLCLGLYLLLIASIDSHSMGEYFNYAYDWQYGAGCKVAGFLTVFASHLSVFTLTVITIERWLAITHALYLNHRIKLRPASYIMIGGWVYSIIMSSFPLFGISNYSSTSICLPMEDGDLFDTIYLVAIMALNGVAFFIIAICYGQIYLSLGEETRHAHNTSRGEMSVAKKMALLVFTNFACWAPIAFFGLTALSGYPLINVTKSKILLVFFYPLNSCADPYLYAILTSQYRQDLYTLLAKFGLCQQKALKYKNSISFPATSNYTCSIQRHSSLIPKIQLNSSPPETETMLKGKEDFV</sequence>
<keyword evidence="7 13" id="KW-1133">Transmembrane helix</keyword>
<feature type="transmembrane region" description="Helical" evidence="13">
    <location>
        <begin position="889"/>
        <end position="909"/>
    </location>
</feature>
<dbReference type="AlphaFoldDB" id="A0A1I8P9Q7"/>
<dbReference type="EnsemblMetazoa" id="SCAU006111-RC">
    <property type="protein sequence ID" value="SCAU006111-PC"/>
    <property type="gene ID" value="SCAU006111"/>
</dbReference>
<dbReference type="InterPro" id="IPR026906">
    <property type="entry name" value="LRR_5"/>
</dbReference>
<evidence type="ECO:0000256" key="12">
    <source>
        <dbReference type="SAM" id="MobiDB-lite"/>
    </source>
</evidence>
<feature type="transmembrane region" description="Helical" evidence="13">
    <location>
        <begin position="640"/>
        <end position="664"/>
    </location>
</feature>
<dbReference type="Pfam" id="PF13855">
    <property type="entry name" value="LRR_8"/>
    <property type="match status" value="1"/>
</dbReference>
<dbReference type="InterPro" id="IPR017452">
    <property type="entry name" value="GPCR_Rhodpsn_7TM"/>
</dbReference>
<evidence type="ECO:0000256" key="8">
    <source>
        <dbReference type="ARBA" id="ARBA00023040"/>
    </source>
</evidence>
<dbReference type="PROSITE" id="PS00237">
    <property type="entry name" value="G_PROTEIN_RECEP_F1_1"/>
    <property type="match status" value="1"/>
</dbReference>
<evidence type="ECO:0000256" key="10">
    <source>
        <dbReference type="ARBA" id="ARBA00023170"/>
    </source>
</evidence>
<dbReference type="SUPFAM" id="SSF52058">
    <property type="entry name" value="L domain-like"/>
    <property type="match status" value="1"/>
</dbReference>